<evidence type="ECO:0000313" key="2">
    <source>
        <dbReference type="Proteomes" id="UP000789572"/>
    </source>
</evidence>
<dbReference type="GO" id="GO:0046930">
    <property type="term" value="C:pore complex"/>
    <property type="evidence" value="ECO:0007669"/>
    <property type="project" value="InterPro"/>
</dbReference>
<organism evidence="1 2">
    <name type="scientific">Paraglomus occultum</name>
    <dbReference type="NCBI Taxonomy" id="144539"/>
    <lineage>
        <taxon>Eukaryota</taxon>
        <taxon>Fungi</taxon>
        <taxon>Fungi incertae sedis</taxon>
        <taxon>Mucoromycota</taxon>
        <taxon>Glomeromycotina</taxon>
        <taxon>Glomeromycetes</taxon>
        <taxon>Paraglomerales</taxon>
        <taxon>Paraglomeraceae</taxon>
        <taxon>Paraglomus</taxon>
    </lineage>
</organism>
<dbReference type="SUPFAM" id="SSF63724">
    <property type="entry name" value="Cytolysin/lectin"/>
    <property type="match status" value="1"/>
</dbReference>
<keyword evidence="2" id="KW-1185">Reference proteome</keyword>
<dbReference type="OrthoDB" id="2304600at2759"/>
<dbReference type="Pfam" id="PF06369">
    <property type="entry name" value="Anemone_cytotox"/>
    <property type="match status" value="1"/>
</dbReference>
<dbReference type="GO" id="GO:0051715">
    <property type="term" value="P:cytolysis in another organism"/>
    <property type="evidence" value="ECO:0007669"/>
    <property type="project" value="InterPro"/>
</dbReference>
<protein>
    <submittedName>
        <fullName evidence="1">7730_t:CDS:1</fullName>
    </submittedName>
</protein>
<reference evidence="1" key="1">
    <citation type="submission" date="2021-06" db="EMBL/GenBank/DDBJ databases">
        <authorList>
            <person name="Kallberg Y."/>
            <person name="Tangrot J."/>
            <person name="Rosling A."/>
        </authorList>
    </citation>
    <scope>NUCLEOTIDE SEQUENCE</scope>
    <source>
        <strain evidence="1">IA702</strain>
    </source>
</reference>
<evidence type="ECO:0000313" key="1">
    <source>
        <dbReference type="EMBL" id="CAG8556722.1"/>
    </source>
</evidence>
<dbReference type="GO" id="GO:0006812">
    <property type="term" value="P:monoatomic cation transport"/>
    <property type="evidence" value="ECO:0007669"/>
    <property type="project" value="InterPro"/>
</dbReference>
<dbReference type="InterPro" id="IPR050677">
    <property type="entry name" value="Actinoporin_PFT"/>
</dbReference>
<dbReference type="InterPro" id="IPR015926">
    <property type="entry name" value="Cytolysin/lectin"/>
</dbReference>
<dbReference type="Proteomes" id="UP000789572">
    <property type="component" value="Unassembled WGS sequence"/>
</dbReference>
<proteinExistence type="predicted"/>
<dbReference type="InterPro" id="IPR009104">
    <property type="entry name" value="Anemon_actinoporin-like"/>
</dbReference>
<dbReference type="GO" id="GO:0046931">
    <property type="term" value="P:pore complex assembly"/>
    <property type="evidence" value="ECO:0007669"/>
    <property type="project" value="InterPro"/>
</dbReference>
<dbReference type="Gene3D" id="2.60.270.20">
    <property type="entry name" value="Cytolysin/lectin"/>
    <property type="match status" value="1"/>
</dbReference>
<dbReference type="GO" id="GO:0015267">
    <property type="term" value="F:channel activity"/>
    <property type="evidence" value="ECO:0007669"/>
    <property type="project" value="InterPro"/>
</dbReference>
<dbReference type="PANTHER" id="PTHR40388">
    <property type="entry name" value="BRYOPORIN"/>
    <property type="match status" value="1"/>
</dbReference>
<comment type="caution">
    <text evidence="1">The sequence shown here is derived from an EMBL/GenBank/DDBJ whole genome shotgun (WGS) entry which is preliminary data.</text>
</comment>
<sequence>MSVGVYKIPDITYELLWKLLKELRCSRKVVITIKNHSQHSFCEKPKVYFESGSSREGIPVDPVLSGEGLVWRARKTSYSTKGTRGLIVYYIAGLKKSLVFMWSIPYAYVFGHRNWWNIKVYDGVVEPCHELFKAMRDGRIPGNSSSHGGDLPGGLSYVGSMGNAGQSIVKVNIKDTSYDIKKE</sequence>
<dbReference type="PANTHER" id="PTHR40388:SF1">
    <property type="entry name" value="BRYOPORIN"/>
    <property type="match status" value="1"/>
</dbReference>
<name>A0A9N9B898_9GLOM</name>
<accession>A0A9N9B898</accession>
<dbReference type="AlphaFoldDB" id="A0A9N9B898"/>
<gene>
    <name evidence="1" type="ORF">POCULU_LOCUS5303</name>
</gene>
<dbReference type="EMBL" id="CAJVPJ010000792">
    <property type="protein sequence ID" value="CAG8556722.1"/>
    <property type="molecule type" value="Genomic_DNA"/>
</dbReference>